<dbReference type="AlphaFoldDB" id="A0A401P7R4"/>
<keyword evidence="12" id="KW-1185">Reference proteome</keyword>
<keyword evidence="6" id="KW-0805">Transcription regulation</keyword>
<dbReference type="Pfam" id="PF00104">
    <property type="entry name" value="Hormone_recep"/>
    <property type="match status" value="1"/>
</dbReference>
<dbReference type="Gene3D" id="1.10.565.10">
    <property type="entry name" value="Retinoid X Receptor"/>
    <property type="match status" value="1"/>
</dbReference>
<comment type="subcellular location">
    <subcellularLocation>
        <location evidence="2">Cytoplasm</location>
    </subcellularLocation>
    <subcellularLocation>
        <location evidence="1">Nucleus</location>
    </subcellularLocation>
</comment>
<evidence type="ECO:0000313" key="11">
    <source>
        <dbReference type="EMBL" id="GCB69110.1"/>
    </source>
</evidence>
<comment type="caution">
    <text evidence="11">The sequence shown here is derived from an EMBL/GenBank/DDBJ whole genome shotgun (WGS) entry which is preliminary data.</text>
</comment>
<evidence type="ECO:0000256" key="8">
    <source>
        <dbReference type="ARBA" id="ARBA00023170"/>
    </source>
</evidence>
<dbReference type="InterPro" id="IPR000536">
    <property type="entry name" value="Nucl_hrmn_rcpt_lig-bd"/>
</dbReference>
<dbReference type="Proteomes" id="UP000288216">
    <property type="component" value="Unassembled WGS sequence"/>
</dbReference>
<sequence>MAFSSHSALQRKCHCEKDKMNQGSILYHILNRKRHQHLPTCSCKHESKEKVALGSPYVACKAASEVLLKTVNFIKNLPSFRGLLQPDQLLLLENCWAALFVLGLAQEGVDFEVIEPSRTSILKEILTNREGKGSDEKTITEPSAAEVQKVKSFLTNCWSIDISTKEYVYLKGIVLFSPDVSGLHSPQYILCLQQEAERALTEYTHSVHLRDTSRFNQILLALTSLKSINTPVITQLFFRPLIGNVEMNALLMEMLYTS</sequence>
<dbReference type="SUPFAM" id="SSF48508">
    <property type="entry name" value="Nuclear receptor ligand-binding domain"/>
    <property type="match status" value="1"/>
</dbReference>
<dbReference type="GO" id="GO:0003714">
    <property type="term" value="F:transcription corepressor activity"/>
    <property type="evidence" value="ECO:0007669"/>
    <property type="project" value="TreeGrafter"/>
</dbReference>
<dbReference type="GO" id="GO:0005737">
    <property type="term" value="C:cytoplasm"/>
    <property type="evidence" value="ECO:0007669"/>
    <property type="project" value="UniProtKB-SubCell"/>
</dbReference>
<dbReference type="OrthoDB" id="9926883at2759"/>
<keyword evidence="7" id="KW-0804">Transcription</keyword>
<comment type="similarity">
    <text evidence="3">Belongs to the nuclear hormone receptor family. NR0 subfamily.</text>
</comment>
<organism evidence="11 12">
    <name type="scientific">Scyliorhinus torazame</name>
    <name type="common">Cloudy catshark</name>
    <name type="synonym">Catulus torazame</name>
    <dbReference type="NCBI Taxonomy" id="75743"/>
    <lineage>
        <taxon>Eukaryota</taxon>
        <taxon>Metazoa</taxon>
        <taxon>Chordata</taxon>
        <taxon>Craniata</taxon>
        <taxon>Vertebrata</taxon>
        <taxon>Chondrichthyes</taxon>
        <taxon>Elasmobranchii</taxon>
        <taxon>Galeomorphii</taxon>
        <taxon>Galeoidea</taxon>
        <taxon>Carcharhiniformes</taxon>
        <taxon>Scyliorhinidae</taxon>
        <taxon>Scyliorhinus</taxon>
    </lineage>
</organism>
<dbReference type="STRING" id="75743.A0A401P7R4"/>
<dbReference type="GO" id="GO:0000122">
    <property type="term" value="P:negative regulation of transcription by RNA polymerase II"/>
    <property type="evidence" value="ECO:0007669"/>
    <property type="project" value="TreeGrafter"/>
</dbReference>
<dbReference type="InterPro" id="IPR033544">
    <property type="entry name" value="NR0B1/2"/>
</dbReference>
<evidence type="ECO:0000313" key="12">
    <source>
        <dbReference type="Proteomes" id="UP000288216"/>
    </source>
</evidence>
<gene>
    <name evidence="11" type="ORF">scyTo_0005422</name>
</gene>
<keyword evidence="4" id="KW-0963">Cytoplasm</keyword>
<evidence type="ECO:0000256" key="2">
    <source>
        <dbReference type="ARBA" id="ARBA00004496"/>
    </source>
</evidence>
<evidence type="ECO:0000259" key="10">
    <source>
        <dbReference type="PROSITE" id="PS51843"/>
    </source>
</evidence>
<dbReference type="EMBL" id="BFAA01001681">
    <property type="protein sequence ID" value="GCB69110.1"/>
    <property type="molecule type" value="Genomic_DNA"/>
</dbReference>
<evidence type="ECO:0000256" key="3">
    <source>
        <dbReference type="ARBA" id="ARBA00006647"/>
    </source>
</evidence>
<evidence type="ECO:0000256" key="7">
    <source>
        <dbReference type="ARBA" id="ARBA00023163"/>
    </source>
</evidence>
<evidence type="ECO:0000256" key="4">
    <source>
        <dbReference type="ARBA" id="ARBA00022490"/>
    </source>
</evidence>
<dbReference type="PANTHER" id="PTHR24081:SF8">
    <property type="entry name" value="NR LBD DOMAIN-CONTAINING PROTEIN"/>
    <property type="match status" value="1"/>
</dbReference>
<evidence type="ECO:0000256" key="1">
    <source>
        <dbReference type="ARBA" id="ARBA00004123"/>
    </source>
</evidence>
<dbReference type="PANTHER" id="PTHR24081">
    <property type="entry name" value="NUCLEAR RECEPTOR SUBFAMILY 0 GROUP B"/>
    <property type="match status" value="1"/>
</dbReference>
<evidence type="ECO:0000256" key="6">
    <source>
        <dbReference type="ARBA" id="ARBA00023015"/>
    </source>
</evidence>
<dbReference type="FunFam" id="1.10.565.10:FF:000031">
    <property type="entry name" value="Nuclear receptor subfamily 0 group B member 1"/>
    <property type="match status" value="1"/>
</dbReference>
<dbReference type="OMA" id="CWSIDIS"/>
<protein>
    <recommendedName>
        <fullName evidence="10">NR LBD domain-containing protein</fullName>
    </recommendedName>
</protein>
<dbReference type="PROSITE" id="PS51843">
    <property type="entry name" value="NR_LBD"/>
    <property type="match status" value="1"/>
</dbReference>
<keyword evidence="8" id="KW-0675">Receptor</keyword>
<name>A0A401P7R4_SCYTO</name>
<accession>A0A401P7R4</accession>
<proteinExistence type="inferred from homology"/>
<keyword evidence="9" id="KW-0539">Nucleus</keyword>
<reference evidence="11 12" key="1">
    <citation type="journal article" date="2018" name="Nat. Ecol. Evol.">
        <title>Shark genomes provide insights into elasmobranch evolution and the origin of vertebrates.</title>
        <authorList>
            <person name="Hara Y"/>
            <person name="Yamaguchi K"/>
            <person name="Onimaru K"/>
            <person name="Kadota M"/>
            <person name="Koyanagi M"/>
            <person name="Keeley SD"/>
            <person name="Tatsumi K"/>
            <person name="Tanaka K"/>
            <person name="Motone F"/>
            <person name="Kageyama Y"/>
            <person name="Nozu R"/>
            <person name="Adachi N"/>
            <person name="Nishimura O"/>
            <person name="Nakagawa R"/>
            <person name="Tanegashima C"/>
            <person name="Kiyatake I"/>
            <person name="Matsumoto R"/>
            <person name="Murakumo K"/>
            <person name="Nishida K"/>
            <person name="Terakita A"/>
            <person name="Kuratani S"/>
            <person name="Sato K"/>
            <person name="Hyodo S Kuraku.S."/>
        </authorList>
    </citation>
    <scope>NUCLEOTIDE SEQUENCE [LARGE SCALE GENOMIC DNA]</scope>
</reference>
<keyword evidence="5" id="KW-0678">Repressor</keyword>
<dbReference type="InterPro" id="IPR001723">
    <property type="entry name" value="Nuclear_hrmn_rcpt"/>
</dbReference>
<evidence type="ECO:0000256" key="5">
    <source>
        <dbReference type="ARBA" id="ARBA00022491"/>
    </source>
</evidence>
<dbReference type="SMART" id="SM00430">
    <property type="entry name" value="HOLI"/>
    <property type="match status" value="1"/>
</dbReference>
<evidence type="ECO:0000256" key="9">
    <source>
        <dbReference type="ARBA" id="ARBA00023242"/>
    </source>
</evidence>
<dbReference type="PRINTS" id="PR00398">
    <property type="entry name" value="STRDHORMONER"/>
</dbReference>
<feature type="domain" description="NR LBD" evidence="10">
    <location>
        <begin position="21"/>
        <end position="258"/>
    </location>
</feature>
<dbReference type="GO" id="GO:0005634">
    <property type="term" value="C:nucleus"/>
    <property type="evidence" value="ECO:0007669"/>
    <property type="project" value="UniProtKB-SubCell"/>
</dbReference>
<dbReference type="InterPro" id="IPR035500">
    <property type="entry name" value="NHR-like_dom_sf"/>
</dbReference>